<proteinExistence type="predicted"/>
<dbReference type="Pfam" id="PF11951">
    <property type="entry name" value="Fungal_trans_2"/>
    <property type="match status" value="1"/>
</dbReference>
<evidence type="ECO:0000313" key="4">
    <source>
        <dbReference type="Proteomes" id="UP000758603"/>
    </source>
</evidence>
<dbReference type="GeneID" id="70125329"/>
<keyword evidence="4" id="KW-1185">Reference proteome</keyword>
<evidence type="ECO:0000313" key="3">
    <source>
        <dbReference type="EMBL" id="KAH6648418.1"/>
    </source>
</evidence>
<evidence type="ECO:0000256" key="2">
    <source>
        <dbReference type="SAM" id="MobiDB-lite"/>
    </source>
</evidence>
<dbReference type="PANTHER" id="PTHR37540">
    <property type="entry name" value="TRANSCRIPTION FACTOR (ACR-2), PUTATIVE-RELATED-RELATED"/>
    <property type="match status" value="1"/>
</dbReference>
<protein>
    <submittedName>
        <fullName evidence="3">Uncharacterized protein</fullName>
    </submittedName>
</protein>
<dbReference type="EMBL" id="JAGPXC010000007">
    <property type="protein sequence ID" value="KAH6648418.1"/>
    <property type="molecule type" value="Genomic_DNA"/>
</dbReference>
<organism evidence="3 4">
    <name type="scientific">Truncatella angustata</name>
    <dbReference type="NCBI Taxonomy" id="152316"/>
    <lineage>
        <taxon>Eukaryota</taxon>
        <taxon>Fungi</taxon>
        <taxon>Dikarya</taxon>
        <taxon>Ascomycota</taxon>
        <taxon>Pezizomycotina</taxon>
        <taxon>Sordariomycetes</taxon>
        <taxon>Xylariomycetidae</taxon>
        <taxon>Amphisphaeriales</taxon>
        <taxon>Sporocadaceae</taxon>
        <taxon>Truncatella</taxon>
    </lineage>
</organism>
<dbReference type="Proteomes" id="UP000758603">
    <property type="component" value="Unassembled WGS sequence"/>
</dbReference>
<comment type="caution">
    <text evidence="3">The sequence shown here is derived from an EMBL/GenBank/DDBJ whole genome shotgun (WGS) entry which is preliminary data.</text>
</comment>
<feature type="region of interest" description="Disordered" evidence="2">
    <location>
        <begin position="1"/>
        <end position="59"/>
    </location>
</feature>
<dbReference type="PANTHER" id="PTHR37540:SF5">
    <property type="entry name" value="TRANSCRIPTION FACTOR DOMAIN-CONTAINING PROTEIN"/>
    <property type="match status" value="1"/>
</dbReference>
<feature type="compositionally biased region" description="Basic and acidic residues" evidence="2">
    <location>
        <begin position="13"/>
        <end position="23"/>
    </location>
</feature>
<dbReference type="InterPro" id="IPR021858">
    <property type="entry name" value="Fun_TF"/>
</dbReference>
<accession>A0A9P8UEE1</accession>
<dbReference type="OrthoDB" id="5620at2759"/>
<reference evidence="3" key="1">
    <citation type="journal article" date="2021" name="Nat. Commun.">
        <title>Genetic determinants of endophytism in the Arabidopsis root mycobiome.</title>
        <authorList>
            <person name="Mesny F."/>
            <person name="Miyauchi S."/>
            <person name="Thiergart T."/>
            <person name="Pickel B."/>
            <person name="Atanasova L."/>
            <person name="Karlsson M."/>
            <person name="Huettel B."/>
            <person name="Barry K.W."/>
            <person name="Haridas S."/>
            <person name="Chen C."/>
            <person name="Bauer D."/>
            <person name="Andreopoulos W."/>
            <person name="Pangilinan J."/>
            <person name="LaButti K."/>
            <person name="Riley R."/>
            <person name="Lipzen A."/>
            <person name="Clum A."/>
            <person name="Drula E."/>
            <person name="Henrissat B."/>
            <person name="Kohler A."/>
            <person name="Grigoriev I.V."/>
            <person name="Martin F.M."/>
            <person name="Hacquard S."/>
        </authorList>
    </citation>
    <scope>NUCLEOTIDE SEQUENCE</scope>
    <source>
        <strain evidence="3">MPI-SDFR-AT-0073</strain>
    </source>
</reference>
<dbReference type="RefSeq" id="XP_045954925.1">
    <property type="nucleotide sequence ID" value="XM_046096437.1"/>
</dbReference>
<evidence type="ECO:0000256" key="1">
    <source>
        <dbReference type="ARBA" id="ARBA00023242"/>
    </source>
</evidence>
<sequence length="309" mass="35044">MKSVQFINFAGPEKPRTSSDKRTTRSQAAKAAHAKVRRQRMHEYQTQGNRSKHSYDDNHPNQGLSIGFASCTVENIYHQEILFALPSNNHSDPFDSFCKTLSLDERRLFDHYFRVVVPLETRHGPPFSDPELYLKCIATQWVPTAIGDEGMLSGVLLYACRSLFILTGNKRYYQMALYYKMRCLRLVNDAISALATEPKLVETTIPRVLQLASDELAMGDTATCKHHMDAVVRLVKLQGGMSKLNSMNGFLRQMVAVFAGPKRIQDISRWLPDADHTTKSECIVPPLYASWQIMSNHLKFSGRESTLVD</sequence>
<dbReference type="AlphaFoldDB" id="A0A9P8UEE1"/>
<keyword evidence="1" id="KW-0539">Nucleus</keyword>
<name>A0A9P8UEE1_9PEZI</name>
<gene>
    <name evidence="3" type="ORF">BKA67DRAFT_363487</name>
</gene>